<accession>A0ABZ0PAW0</accession>
<dbReference type="EMBL" id="CP137845">
    <property type="protein sequence ID" value="WPB53729.1"/>
    <property type="molecule type" value="Genomic_DNA"/>
</dbReference>
<dbReference type="NCBIfam" id="NF045963">
    <property type="entry name" value="MAG3240_fam"/>
    <property type="match status" value="1"/>
</dbReference>
<protein>
    <recommendedName>
        <fullName evidence="3">Lipoprotein</fullName>
    </recommendedName>
</protein>
<dbReference type="Proteomes" id="UP001303601">
    <property type="component" value="Chromosome"/>
</dbReference>
<proteinExistence type="predicted"/>
<reference evidence="1" key="1">
    <citation type="submission" date="2023-11" db="EMBL/GenBank/DDBJ databases">
        <title>Completed genome sequence of Mycoplasma equirhinis type strain M432/72.</title>
        <authorList>
            <person name="Spergser J."/>
        </authorList>
    </citation>
    <scope>NUCLEOTIDE SEQUENCE [LARGE SCALE GENOMIC DNA]</scope>
    <source>
        <strain evidence="1">M432/72</strain>
    </source>
</reference>
<dbReference type="GeneID" id="94493631"/>
<keyword evidence="2" id="KW-1185">Reference proteome</keyword>
<evidence type="ECO:0000313" key="1">
    <source>
        <dbReference type="EMBL" id="WPB53729.1"/>
    </source>
</evidence>
<name>A0ABZ0PAW0_9BACT</name>
<gene>
    <name evidence="1" type="ORF">R9B83_01930</name>
</gene>
<evidence type="ECO:0000313" key="2">
    <source>
        <dbReference type="Proteomes" id="UP001303601"/>
    </source>
</evidence>
<dbReference type="RefSeq" id="WP_140031481.1">
    <property type="nucleotide sequence ID" value="NZ_CP137845.1"/>
</dbReference>
<evidence type="ECO:0008006" key="3">
    <source>
        <dbReference type="Google" id="ProtNLM"/>
    </source>
</evidence>
<dbReference type="PROSITE" id="PS51257">
    <property type="entry name" value="PROKAR_LIPOPROTEIN"/>
    <property type="match status" value="1"/>
</dbReference>
<sequence>MKKNHISASILGLAPIVILTPILIACTHKKQAVFLDISKISRVFLNRLSIGQIASLHNSEKIFYSYDKKNQKIYFDLAFVKDNKFYLKNASETLEYKFDFPVRTTWKQSLSEYNNINIENSTEESDINDFLNEYTFDEIDSANDLNDEWFSVLSEKNKHDYNREGDPYFADLQTIIFRVIQDIESNYSTMNQHYMNNAKKYNSKRIIFNDIFETQYIQAKSWLSPEHKRQRELFENILVLYLNKFNVKVKKIIIDWQDTEIKTSYSGATDYIAFKIKDILNWDNQSIMNESKKNIKYYINKFRNYSTTQKFGVGETLKINLPLFTDYVSNPLLFIDGKKYINVVDNINYFISGATSFDFWNAKGLMYFFQTFKNEIFYLVIPESKKASDKEYKIIDFKYTKYFNTNQLLEAIVRVYKKDGSFKDYSLISSNFDDHGHRLKGMIFNNVKEKDVRVQDIFSFNVKKEDSPEGIKLNDFLQKDDETSAFRTLLEKAGKQLENLFSYWENNSKSNFEAAKLDTDSFQVKVLASYINNYLLAYALENEAQKIHSGVKRIDVSVIKDNNQLGRIYLKLDFVSFANENDLSFKSEGEQKLKSVYLYWNGFKGYSGNLKNIFTIDKIEDK</sequence>
<organism evidence="1 2">
    <name type="scientific">Metamycoplasma equirhinis</name>
    <dbReference type="NCBI Taxonomy" id="92402"/>
    <lineage>
        <taxon>Bacteria</taxon>
        <taxon>Bacillati</taxon>
        <taxon>Mycoplasmatota</taxon>
        <taxon>Mycoplasmoidales</taxon>
        <taxon>Metamycoplasmataceae</taxon>
        <taxon>Metamycoplasma</taxon>
    </lineage>
</organism>